<dbReference type="GeneID" id="40318581"/>
<proteinExistence type="predicted"/>
<feature type="compositionally biased region" description="Polar residues" evidence="1">
    <location>
        <begin position="811"/>
        <end position="820"/>
    </location>
</feature>
<dbReference type="EMBL" id="MKKU01000276">
    <property type="protein sequence ID" value="RNF17018.1"/>
    <property type="molecule type" value="Genomic_DNA"/>
</dbReference>
<feature type="region of interest" description="Disordered" evidence="1">
    <location>
        <begin position="80"/>
        <end position="107"/>
    </location>
</feature>
<feature type="compositionally biased region" description="Basic and acidic residues" evidence="1">
    <location>
        <begin position="821"/>
        <end position="836"/>
    </location>
</feature>
<feature type="compositionally biased region" description="Basic residues" evidence="1">
    <location>
        <begin position="560"/>
        <end position="573"/>
    </location>
</feature>
<feature type="region of interest" description="Disordered" evidence="1">
    <location>
        <begin position="721"/>
        <end position="764"/>
    </location>
</feature>
<feature type="compositionally biased region" description="Basic and acidic residues" evidence="1">
    <location>
        <begin position="80"/>
        <end position="91"/>
    </location>
</feature>
<sequence>MTLTVAASSPAAVRDPRCWGESWKELRATAVKNKDQIGLTFDQTSPLNSTNFQARLVCYVRTLPRLNDVKSALRRLNSSRERSLSSVRHTDSPASPNRRYEGETHGHRVPRPTIWKVEGSVEGGITVVDALSGAELMRILEPKRGVMVASLLHAPFRGFINRQLEVIPIEQQQDILSVRETSLINTDYVWLGFVDGSIRLFPTDARRVREQDRSALLARGELADLVYELPKHHKSAVIAIARSPCHDDGGTTDLVTANRLSSAIRELTAATSRGGREDREHLSLVCTASEDSCVVVWDLKKIYRRLEEMRVSSQNTRMMRFGADAPSLSLGGDVVTFDVTPTTDCPGCTVRSTYTLVKVRPLFRLKGGVGGLRTLNWVTSAVTTAGYQKRRDAVAMTRDPREATAPQCLKDRRAVQHMTRWEKREEHRVMLRLSERNMREVEEELERLMPPLAPEPTQRKRVNLIIAGDVHGTLHFWDLDEELEKCVSDMPSVSSTSRTDSASRDSRAGQSPLPTFDHSVSPSGRYVKEPPASSARSSTEGRSNGSNSVTRRREVSPRVHTGRVTKERGRRQHPGREMADKGPPSLSASSFTPGDARKLGNARNTAAGGVLKNPHKSVTQYPSVAKHDLPSVRRASMPAGRPSFASSKSSASLSKVKGDSTLTSFAVARSRGSGSATGMGQNGKYLVPSPQSKLFLSQATRTPRSSVAHATPGRRTLQTVEKSTPAAARSSRRRGSRVLGLGTSVKKTKKRVSGDQPMTPCVNKSFQSSSFAEEANKSQSKVKRAMPEMESTWTVPWNSCRASVASSCLTSGRCSQSGRQSTHDATHSARSEKGLEPNRWMGGHRYITDMYSRKAKCHMDLIEGGTVTGIAVELPPVINVTMRRLPDPPEPHYSLLEQPTEEEIRRRELANSFYPLTNERALFFVFERMQFYVSVERALMNMQCVPKTRSDNLDHRTCTKRLPEERVIAEPTPFSFDIVFRRHVLELHPQPIVCLFIDHVRHQLWVARSHGLLSIFSTDTKSIVTRVPDPAAEKALGPPNAAEWKRVQREMTLLGQQPIHLEMHKESRKNRPGHFTGFRPVSLLQQFELVRISLLHELDSGSDFSLGVSASVTSQITFIDGKGALDAHARNREFGLSVLLEKLKVCRQHAVTVRRAQRDNYNALFNAVADRVGSLIRRCATFTVLHSARKLFRAWAHHRDYYPRHYILRRLRQRRRLQLLHLKNVMSLNCDTRLGSVYFAKWHAFARERRGHQQELGLARRLGAEAETPMRDKFASFIGEHTRRRRYWLLWKSALAPRGRPSSFRPLAQSASPSNSMGATQVFSPTLLQSPRQIFNSRPRGAERDGIFRDMYAIIRQVHGLRGTLICFRWDEASESVLDVEDSWFDAVEAATEEAEAPTAYALKLAVFKYALVPFLESLVSTAEEVLPYIHETPVSKEVRSLIQGCLLCVDFLYAEAEALGSTAEAMRDGRAPSTSRLSREERASSVEEATTEHEQELRRLFDDVMGYREFQTQLEAVAAHRTVIEGVLRLFAGL</sequence>
<feature type="region of interest" description="Disordered" evidence="1">
    <location>
        <begin position="1465"/>
        <end position="1494"/>
    </location>
</feature>
<dbReference type="SUPFAM" id="SSF50978">
    <property type="entry name" value="WD40 repeat-like"/>
    <property type="match status" value="1"/>
</dbReference>
<feature type="compositionally biased region" description="Polar residues" evidence="1">
    <location>
        <begin position="534"/>
        <end position="549"/>
    </location>
</feature>
<gene>
    <name evidence="2" type="ORF">Tco025E_04970</name>
</gene>
<dbReference type="InterPro" id="IPR036322">
    <property type="entry name" value="WD40_repeat_dom_sf"/>
</dbReference>
<reference evidence="2 3" key="1">
    <citation type="journal article" date="2018" name="BMC Genomics">
        <title>Genomic comparison of Trypanosoma conorhini and Trypanosoma rangeli to Trypanosoma cruzi strains of high and low virulence.</title>
        <authorList>
            <person name="Bradwell K.R."/>
            <person name="Koparde V.N."/>
            <person name="Matveyev A.V."/>
            <person name="Serrano M.G."/>
            <person name="Alves J.M."/>
            <person name="Parikh H."/>
            <person name="Huang B."/>
            <person name="Lee V."/>
            <person name="Espinosa-Alvarez O."/>
            <person name="Ortiz P.A."/>
            <person name="Costa-Martins A.G."/>
            <person name="Teixeira M.M."/>
            <person name="Buck G.A."/>
        </authorList>
    </citation>
    <scope>NUCLEOTIDE SEQUENCE [LARGE SCALE GENOMIC DNA]</scope>
    <source>
        <strain evidence="2 3">025E</strain>
    </source>
</reference>
<evidence type="ECO:0000313" key="3">
    <source>
        <dbReference type="Proteomes" id="UP000284403"/>
    </source>
</evidence>
<dbReference type="Proteomes" id="UP000284403">
    <property type="component" value="Unassembled WGS sequence"/>
</dbReference>
<evidence type="ECO:0000313" key="2">
    <source>
        <dbReference type="EMBL" id="RNF17018.1"/>
    </source>
</evidence>
<dbReference type="RefSeq" id="XP_029227998.1">
    <property type="nucleotide sequence ID" value="XM_029371875.1"/>
</dbReference>
<feature type="compositionally biased region" description="Basic and acidic residues" evidence="1">
    <location>
        <begin position="1478"/>
        <end position="1494"/>
    </location>
</feature>
<name>A0A422PH17_9TRYP</name>
<dbReference type="OrthoDB" id="243885at2759"/>
<comment type="caution">
    <text evidence="2">The sequence shown here is derived from an EMBL/GenBank/DDBJ whole genome shotgun (WGS) entry which is preliminary data.</text>
</comment>
<accession>A0A422PH17</accession>
<keyword evidence="3" id="KW-1185">Reference proteome</keyword>
<feature type="region of interest" description="Disordered" evidence="1">
    <location>
        <begin position="490"/>
        <end position="628"/>
    </location>
</feature>
<organism evidence="2 3">
    <name type="scientific">Trypanosoma conorhini</name>
    <dbReference type="NCBI Taxonomy" id="83891"/>
    <lineage>
        <taxon>Eukaryota</taxon>
        <taxon>Discoba</taxon>
        <taxon>Euglenozoa</taxon>
        <taxon>Kinetoplastea</taxon>
        <taxon>Metakinetoplastina</taxon>
        <taxon>Trypanosomatida</taxon>
        <taxon>Trypanosomatidae</taxon>
        <taxon>Trypanosoma</taxon>
    </lineage>
</organism>
<feature type="region of interest" description="Disordered" evidence="1">
    <location>
        <begin position="811"/>
        <end position="837"/>
    </location>
</feature>
<protein>
    <submittedName>
        <fullName evidence="2">Uncharacterized protein</fullName>
    </submittedName>
</protein>
<evidence type="ECO:0000256" key="1">
    <source>
        <dbReference type="SAM" id="MobiDB-lite"/>
    </source>
</evidence>